<accession>A0A7W9TYB8</accession>
<name>A0A7W9TYB8_9BURK</name>
<dbReference type="Proteomes" id="UP000571554">
    <property type="component" value="Unassembled WGS sequence"/>
</dbReference>
<evidence type="ECO:0000313" key="2">
    <source>
        <dbReference type="Proteomes" id="UP000571554"/>
    </source>
</evidence>
<proteinExistence type="predicted"/>
<protein>
    <submittedName>
        <fullName evidence="1">Uncharacterized protein</fullName>
    </submittedName>
</protein>
<dbReference type="EMBL" id="JACHBW010000006">
    <property type="protein sequence ID" value="MBB6102575.1"/>
    <property type="molecule type" value="Genomic_DNA"/>
</dbReference>
<dbReference type="RefSeq" id="WP_183724140.1">
    <property type="nucleotide sequence ID" value="NZ_JACHBW010000006.1"/>
</dbReference>
<reference evidence="1 2" key="1">
    <citation type="submission" date="2020-08" db="EMBL/GenBank/DDBJ databases">
        <title>Above-ground endophytic microbial communities from plants in different locations in the United States.</title>
        <authorList>
            <person name="Frank C."/>
        </authorList>
    </citation>
    <scope>NUCLEOTIDE SEQUENCE [LARGE SCALE GENOMIC DNA]</scope>
    <source>
        <strain evidence="1 2">WP4_2_2</strain>
    </source>
</reference>
<keyword evidence="2" id="KW-1185">Reference proteome</keyword>
<gene>
    <name evidence="1" type="ORF">F4827_002427</name>
</gene>
<sequence length="67" mass="7262">MSVLLVELNPASKVVLPNMINNSDMDDPVGKALGRLLAKLHAKGETLENAIGWPRFGGRDNLCIYNA</sequence>
<comment type="caution">
    <text evidence="1">The sequence shown here is derived from an EMBL/GenBank/DDBJ whole genome shotgun (WGS) entry which is preliminary data.</text>
</comment>
<evidence type="ECO:0000313" key="1">
    <source>
        <dbReference type="EMBL" id="MBB6102575.1"/>
    </source>
</evidence>
<organism evidence="1 2">
    <name type="scientific">Paraburkholderia bannensis</name>
    <dbReference type="NCBI Taxonomy" id="765414"/>
    <lineage>
        <taxon>Bacteria</taxon>
        <taxon>Pseudomonadati</taxon>
        <taxon>Pseudomonadota</taxon>
        <taxon>Betaproteobacteria</taxon>
        <taxon>Burkholderiales</taxon>
        <taxon>Burkholderiaceae</taxon>
        <taxon>Paraburkholderia</taxon>
    </lineage>
</organism>
<dbReference type="AlphaFoldDB" id="A0A7W9TYB8"/>